<dbReference type="InterPro" id="IPR013780">
    <property type="entry name" value="Glyco_hydro_b"/>
</dbReference>
<dbReference type="SUPFAM" id="SSF51445">
    <property type="entry name" value="(Trans)glycosidases"/>
    <property type="match status" value="1"/>
</dbReference>
<dbReference type="Pfam" id="PF16657">
    <property type="entry name" value="Malt_amylase_C"/>
    <property type="match status" value="1"/>
</dbReference>
<comment type="similarity">
    <text evidence="1">Belongs to the glycosyl hydrolase 13 family.</text>
</comment>
<feature type="domain" description="Glycosyl hydrolase family 13 catalytic" evidence="3">
    <location>
        <begin position="18"/>
        <end position="426"/>
    </location>
</feature>
<dbReference type="Gene3D" id="3.90.400.10">
    <property type="entry name" value="Oligo-1,6-glucosidase, Domain 2"/>
    <property type="match status" value="1"/>
</dbReference>
<dbReference type="Proteomes" id="UP000663452">
    <property type="component" value="Chromosome"/>
</dbReference>
<dbReference type="InterPro" id="IPR032091">
    <property type="entry name" value="Malt_amylase-like_C"/>
</dbReference>
<name>A0ABX7LHF5_9BACL</name>
<dbReference type="NCBIfam" id="NF008183">
    <property type="entry name" value="PRK10933.1"/>
    <property type="match status" value="1"/>
</dbReference>
<sequence length="567" mass="65926">MTATVTKEKWWKECVVYEIYPASFMDSNGDGKGDLRGVISKLDYLKELGVDVLWLCPIYESPGADNGYDISDYYAINPAFGTMADFDELLCEAHARGLKIMMDMVLNHSSDQHPWFKESRSSKDNLKRDYYIWREGKNGLFPNNWESYFSGSVWEYDQKTGEYYMHLYSKHQPDLNWRNSQVVESLYQMIRWWLEKGVDGFRFDAIAHIVKAKGLPDADNPQHLTVVQAYQLFSNLEKVHVMLKRLNEEVLMDYNIMTVGETSGLGPEQALEYVGDGRHELNMVFQFEHMYLDAAAPGTGKWQSRSWTVPELKKIMSRWQTTLHGKGWNANYLGNHDQPRPVSRFGNDRQYRTTSAKMLATFMLTLEGTPYIFQGEEIGMTNAHFPSIADYRDVETLNYYEQAKVKGLSDHEILKAIWKKSRDNARTPMQWNASENAGFTTGVPWIKVNPNYREINVEQERQNPDSIFHYYKRMIMLRKNSKALLYGEYRLLQPIDPDIYAYTRTLEKEQMLILLNFSDEQAVFTWPKELGAAVKELLISNYEARKGVTLSSLNLEPYEARVYKVSL</sequence>
<dbReference type="Gene3D" id="2.60.40.1180">
    <property type="entry name" value="Golgi alpha-mannosidase II"/>
    <property type="match status" value="1"/>
</dbReference>
<keyword evidence="2" id="KW-0378">Hydrolase</keyword>
<protein>
    <submittedName>
        <fullName evidence="4">Alpha-glucosidase</fullName>
    </submittedName>
</protein>
<evidence type="ECO:0000256" key="2">
    <source>
        <dbReference type="ARBA" id="ARBA00023295"/>
    </source>
</evidence>
<dbReference type="Gene3D" id="3.20.20.80">
    <property type="entry name" value="Glycosidases"/>
    <property type="match status" value="1"/>
</dbReference>
<dbReference type="RefSeq" id="WP_206104103.1">
    <property type="nucleotide sequence ID" value="NZ_CP070969.1"/>
</dbReference>
<dbReference type="PANTHER" id="PTHR10357">
    <property type="entry name" value="ALPHA-AMYLASE FAMILY MEMBER"/>
    <property type="match status" value="1"/>
</dbReference>
<dbReference type="InterPro" id="IPR045857">
    <property type="entry name" value="O16G_dom_2"/>
</dbReference>
<dbReference type="SMART" id="SM00642">
    <property type="entry name" value="Aamy"/>
    <property type="match status" value="1"/>
</dbReference>
<dbReference type="InterPro" id="IPR017853">
    <property type="entry name" value="GH"/>
</dbReference>
<gene>
    <name evidence="4" type="ORF">JRJ22_08740</name>
</gene>
<evidence type="ECO:0000256" key="1">
    <source>
        <dbReference type="ARBA" id="ARBA00008061"/>
    </source>
</evidence>
<keyword evidence="2" id="KW-0326">Glycosidase</keyword>
<dbReference type="Pfam" id="PF00128">
    <property type="entry name" value="Alpha-amylase"/>
    <property type="match status" value="1"/>
</dbReference>
<organism evidence="4 5">
    <name type="scientific">Paenibacillus tianjinensis</name>
    <dbReference type="NCBI Taxonomy" id="2810347"/>
    <lineage>
        <taxon>Bacteria</taxon>
        <taxon>Bacillati</taxon>
        <taxon>Bacillota</taxon>
        <taxon>Bacilli</taxon>
        <taxon>Bacillales</taxon>
        <taxon>Paenibacillaceae</taxon>
        <taxon>Paenibacillus</taxon>
    </lineage>
</organism>
<dbReference type="CDD" id="cd11333">
    <property type="entry name" value="AmyAc_SI_OligoGlu_DGase"/>
    <property type="match status" value="1"/>
</dbReference>
<accession>A0ABX7LHF5</accession>
<dbReference type="InterPro" id="IPR006047">
    <property type="entry name" value="GH13_cat_dom"/>
</dbReference>
<evidence type="ECO:0000259" key="3">
    <source>
        <dbReference type="SMART" id="SM00642"/>
    </source>
</evidence>
<dbReference type="SUPFAM" id="SSF51011">
    <property type="entry name" value="Glycosyl hydrolase domain"/>
    <property type="match status" value="1"/>
</dbReference>
<dbReference type="EMBL" id="CP070969">
    <property type="protein sequence ID" value="QSF46636.1"/>
    <property type="molecule type" value="Genomic_DNA"/>
</dbReference>
<proteinExistence type="inferred from homology"/>
<evidence type="ECO:0000313" key="5">
    <source>
        <dbReference type="Proteomes" id="UP000663452"/>
    </source>
</evidence>
<dbReference type="PANTHER" id="PTHR10357:SF178">
    <property type="entry name" value="OLIGO-1,6-GLUCOSIDASE 3-RELATED"/>
    <property type="match status" value="1"/>
</dbReference>
<keyword evidence="5" id="KW-1185">Reference proteome</keyword>
<reference evidence="4 5" key="1">
    <citation type="submission" date="2021-02" db="EMBL/GenBank/DDBJ databases">
        <title>Paenibacillus tianjinensis sp. nov.</title>
        <authorList>
            <person name="Liu H."/>
        </authorList>
    </citation>
    <scope>NUCLEOTIDE SEQUENCE [LARGE SCALE GENOMIC DNA]</scope>
    <source>
        <strain evidence="4 5">TB2019</strain>
    </source>
</reference>
<evidence type="ECO:0000313" key="4">
    <source>
        <dbReference type="EMBL" id="QSF46636.1"/>
    </source>
</evidence>